<dbReference type="PANTHER" id="PTHR43235:SF1">
    <property type="entry name" value="GLUTAMINE AMIDOTRANSFERASE PB2B2.05-RELATED"/>
    <property type="match status" value="1"/>
</dbReference>
<dbReference type="AlphaFoldDB" id="F5XP43"/>
<dbReference type="GO" id="GO:0006598">
    <property type="term" value="P:polyamine catabolic process"/>
    <property type="evidence" value="ECO:0007669"/>
    <property type="project" value="TreeGrafter"/>
</dbReference>
<gene>
    <name evidence="1" type="ordered locus">MLP_36690</name>
</gene>
<reference evidence="1 2" key="1">
    <citation type="submission" date="2011-05" db="EMBL/GenBank/DDBJ databases">
        <title>Whole genome sequence of Microlunatus phosphovorus NM-1.</title>
        <authorList>
            <person name="Hosoyama A."/>
            <person name="Sasaki K."/>
            <person name="Harada T."/>
            <person name="Igarashi R."/>
            <person name="Kawakoshi A."/>
            <person name="Sasagawa M."/>
            <person name="Fukada J."/>
            <person name="Nakamura S."/>
            <person name="Katano Y."/>
            <person name="Hanada S."/>
            <person name="Kamagata Y."/>
            <person name="Nakamura N."/>
            <person name="Yamazaki S."/>
            <person name="Fujita N."/>
        </authorList>
    </citation>
    <scope>NUCLEOTIDE SEQUENCE [LARGE SCALE GENOMIC DNA]</scope>
    <source>
        <strain evidence="2">ATCC 700054 / DSM 10555 / JCM 9379 / NBRC 101784 / NCIMB 13414 / VKM Ac-1990 / NM-1</strain>
    </source>
</reference>
<organism evidence="1 2">
    <name type="scientific">Microlunatus phosphovorus (strain ATCC 700054 / DSM 10555 / JCM 9379 / NBRC 101784 / NCIMB 13414 / VKM Ac-1990 / NM-1)</name>
    <dbReference type="NCBI Taxonomy" id="1032480"/>
    <lineage>
        <taxon>Bacteria</taxon>
        <taxon>Bacillati</taxon>
        <taxon>Actinomycetota</taxon>
        <taxon>Actinomycetes</taxon>
        <taxon>Propionibacteriales</taxon>
        <taxon>Propionibacteriaceae</taxon>
        <taxon>Microlunatus</taxon>
    </lineage>
</organism>
<dbReference type="Gene3D" id="3.40.50.880">
    <property type="match status" value="1"/>
</dbReference>
<dbReference type="KEGG" id="mph:MLP_36690"/>
<dbReference type="Pfam" id="PF07722">
    <property type="entry name" value="Peptidase_C26"/>
    <property type="match status" value="1"/>
</dbReference>
<dbReference type="SUPFAM" id="SSF52317">
    <property type="entry name" value="Class I glutamine amidotransferase-like"/>
    <property type="match status" value="1"/>
</dbReference>
<sequence length="249" mass="26547">MTRPVIGISSYREQARFGAWDTTTDLLHANYARSVEAAGAVAVLLPPQSAGAAEVVGRLDALIIAGGADIDPARYGAMRHPMTQHNRLDRDAWEWALLDAAEAARIPVLGICRGMQLMAVRAGGRLEQHLPDVVGHGEHAPAPGAFGWTPIRTTAGSTVRRLVGDEVQVTCHHHQAVADHPGFEVTARAADGTIEAIEDPERPFWMAVQWHPEYGDDHGLFRGLVAATGADAVPTALTESVAPPTAACR</sequence>
<dbReference type="eggNOG" id="COG2071">
    <property type="taxonomic scope" value="Bacteria"/>
</dbReference>
<dbReference type="GO" id="GO:0005829">
    <property type="term" value="C:cytosol"/>
    <property type="evidence" value="ECO:0007669"/>
    <property type="project" value="TreeGrafter"/>
</dbReference>
<dbReference type="OrthoDB" id="9813383at2"/>
<protein>
    <submittedName>
        <fullName evidence="1">Peptidase C26 family protein</fullName>
    </submittedName>
</protein>
<dbReference type="InterPro" id="IPR044668">
    <property type="entry name" value="PuuD-like"/>
</dbReference>
<dbReference type="PANTHER" id="PTHR43235">
    <property type="entry name" value="GLUTAMINE AMIDOTRANSFERASE PB2B2.05-RELATED"/>
    <property type="match status" value="1"/>
</dbReference>
<dbReference type="CDD" id="cd01745">
    <property type="entry name" value="GATase1_2"/>
    <property type="match status" value="1"/>
</dbReference>
<evidence type="ECO:0000313" key="1">
    <source>
        <dbReference type="EMBL" id="BAK36683.1"/>
    </source>
</evidence>
<keyword evidence="2" id="KW-1185">Reference proteome</keyword>
<dbReference type="EMBL" id="AP012204">
    <property type="protein sequence ID" value="BAK36683.1"/>
    <property type="molecule type" value="Genomic_DNA"/>
</dbReference>
<proteinExistence type="predicted"/>
<dbReference type="HOGENOM" id="CLU_030756_4_0_11"/>
<dbReference type="InterPro" id="IPR029062">
    <property type="entry name" value="Class_I_gatase-like"/>
</dbReference>
<dbReference type="STRING" id="1032480.MLP_36690"/>
<dbReference type="GO" id="GO:0033969">
    <property type="term" value="F:gamma-glutamyl-gamma-aminobutyrate hydrolase activity"/>
    <property type="evidence" value="ECO:0007669"/>
    <property type="project" value="TreeGrafter"/>
</dbReference>
<accession>F5XP43</accession>
<dbReference type="RefSeq" id="WP_013864532.1">
    <property type="nucleotide sequence ID" value="NC_015635.1"/>
</dbReference>
<dbReference type="PROSITE" id="PS51273">
    <property type="entry name" value="GATASE_TYPE_1"/>
    <property type="match status" value="1"/>
</dbReference>
<dbReference type="Proteomes" id="UP000007947">
    <property type="component" value="Chromosome"/>
</dbReference>
<dbReference type="InterPro" id="IPR011697">
    <property type="entry name" value="Peptidase_C26"/>
</dbReference>
<name>F5XP43_MICPN</name>
<evidence type="ECO:0000313" key="2">
    <source>
        <dbReference type="Proteomes" id="UP000007947"/>
    </source>
</evidence>